<feature type="domain" description="Inositol polyphosphate-related phosphatase" evidence="4">
    <location>
        <begin position="143"/>
        <end position="481"/>
    </location>
</feature>
<evidence type="ECO:0000259" key="4">
    <source>
        <dbReference type="SMART" id="SM00128"/>
    </source>
</evidence>
<dbReference type="PANTHER" id="PTHR45666">
    <property type="entry name" value="TYPE IV INOSITOL POLYPHOSPHATE 5-PHOSPHATASE 9"/>
    <property type="match status" value="1"/>
</dbReference>
<keyword evidence="3" id="KW-0472">Membrane</keyword>
<reference evidence="6" key="2">
    <citation type="journal article" date="2017" name="Nat. Plants">
        <title>The Aegilops tauschii genome reveals multiple impacts of transposons.</title>
        <authorList>
            <person name="Zhao G."/>
            <person name="Zou C."/>
            <person name="Li K."/>
            <person name="Wang K."/>
            <person name="Li T."/>
            <person name="Gao L."/>
            <person name="Zhang X."/>
            <person name="Wang H."/>
            <person name="Yang Z."/>
            <person name="Liu X."/>
            <person name="Jiang W."/>
            <person name="Mao L."/>
            <person name="Kong X."/>
            <person name="Jiao Y."/>
            <person name="Jia J."/>
        </authorList>
    </citation>
    <scope>NUCLEOTIDE SEQUENCE [LARGE SCALE GENOMIC DNA]</scope>
    <source>
        <strain evidence="6">cv. AL8/78</strain>
    </source>
</reference>
<dbReference type="SUPFAM" id="SSF56219">
    <property type="entry name" value="DNase I-like"/>
    <property type="match status" value="1"/>
</dbReference>
<reference evidence="5" key="4">
    <citation type="submission" date="2019-03" db="UniProtKB">
        <authorList>
            <consortium name="EnsemblPlants"/>
        </authorList>
    </citation>
    <scope>IDENTIFICATION</scope>
</reference>
<dbReference type="STRING" id="200361.A0A453KRY7"/>
<reference evidence="5" key="5">
    <citation type="journal article" date="2021" name="G3 (Bethesda)">
        <title>Aegilops tauschii genome assembly Aet v5.0 features greater sequence contiguity and improved annotation.</title>
        <authorList>
            <person name="Wang L."/>
            <person name="Zhu T."/>
            <person name="Rodriguez J.C."/>
            <person name="Deal K.R."/>
            <person name="Dubcovsky J."/>
            <person name="McGuire P.E."/>
            <person name="Lux T."/>
            <person name="Spannagl M."/>
            <person name="Mayer K.F.X."/>
            <person name="Baldrich P."/>
            <person name="Meyers B.C."/>
            <person name="Huo N."/>
            <person name="Gu Y.Q."/>
            <person name="Zhou H."/>
            <person name="Devos K.M."/>
            <person name="Bennetzen J.L."/>
            <person name="Unver T."/>
            <person name="Budak H."/>
            <person name="Gulick P.J."/>
            <person name="Galiba G."/>
            <person name="Kalapos B."/>
            <person name="Nelson D.R."/>
            <person name="Li P."/>
            <person name="You F.M."/>
            <person name="Luo M.C."/>
            <person name="Dvorak J."/>
        </authorList>
    </citation>
    <scope>NUCLEOTIDE SEQUENCE [LARGE SCALE GENOMIC DNA]</scope>
    <source>
        <strain evidence="5">cv. AL8/78</strain>
    </source>
</reference>
<evidence type="ECO:0000256" key="2">
    <source>
        <dbReference type="ARBA" id="ARBA00022801"/>
    </source>
</evidence>
<sequence length="491" mass="55307">MSWTNYVSCEHFKFCTKEKKKTFLELVETMRSLLTCNSVNILATAFSLFFPAHLLSYIFAAFAVFMITCCMPLLDSKPISSLSIVGYHNMGENRKFGQIILPRMTTNKILHHQELHGDQSISDVSGIVDETLGKSPLDRQDTLKYRVFASTWNIGGIAPTDDLDLEDWLDTRANSYDIYVLGFQEIVPLNAVNVLGPSKRCISTKWNSLIGKALNKKKTRDGAQLQHTTTNSSAMESFGQEECFICIRSKQMVGIFTSVWVRSNLRLYIHHLDASCVGSGIMGYLGNKGSVSVRFLLHETSFCVVCCHLASGGKQGDVLLRNFDAADILARTRFHGGGGGNKKLPKKILDHDQVVLLGDLNYRISLEEPETRLLVKAKNWSTLLENDQLVSEFSTGRLFEGFQEGPVTFSPTYKYQPNSDQYYWCFEAARGEKKRAPAWCDRILWRGKGLKQIQYGTCDYKLSDHRPVRAGFIAECRIRGDAEDSIGGFMR</sequence>
<dbReference type="AlphaFoldDB" id="A0A453KRY7"/>
<dbReference type="SMART" id="SM00128">
    <property type="entry name" value="IPPc"/>
    <property type="match status" value="1"/>
</dbReference>
<dbReference type="Proteomes" id="UP000015105">
    <property type="component" value="Chromosome 5D"/>
</dbReference>
<comment type="similarity">
    <text evidence="1">Belongs to the inositol polyphosphate 5-phosphatase family.</text>
</comment>
<dbReference type="PANTHER" id="PTHR45666:SF24">
    <property type="entry name" value="OS09G0394600 PROTEIN"/>
    <property type="match status" value="1"/>
</dbReference>
<dbReference type="GO" id="GO:0004445">
    <property type="term" value="F:inositol-polyphosphate 5-phosphatase activity"/>
    <property type="evidence" value="ECO:0007669"/>
    <property type="project" value="InterPro"/>
</dbReference>
<dbReference type="InterPro" id="IPR045849">
    <property type="entry name" value="IP5P_plant"/>
</dbReference>
<dbReference type="GeneID" id="109774497"/>
<reference evidence="6" key="1">
    <citation type="journal article" date="2014" name="Science">
        <title>Ancient hybridizations among the ancestral genomes of bread wheat.</title>
        <authorList>
            <consortium name="International Wheat Genome Sequencing Consortium,"/>
            <person name="Marcussen T."/>
            <person name="Sandve S.R."/>
            <person name="Heier L."/>
            <person name="Spannagl M."/>
            <person name="Pfeifer M."/>
            <person name="Jakobsen K.S."/>
            <person name="Wulff B.B."/>
            <person name="Steuernagel B."/>
            <person name="Mayer K.F."/>
            <person name="Olsen O.A."/>
        </authorList>
    </citation>
    <scope>NUCLEOTIDE SEQUENCE [LARGE SCALE GENOMIC DNA]</scope>
    <source>
        <strain evidence="6">cv. AL8/78</strain>
    </source>
</reference>
<organism evidence="5 6">
    <name type="scientific">Aegilops tauschii subsp. strangulata</name>
    <name type="common">Goatgrass</name>
    <dbReference type="NCBI Taxonomy" id="200361"/>
    <lineage>
        <taxon>Eukaryota</taxon>
        <taxon>Viridiplantae</taxon>
        <taxon>Streptophyta</taxon>
        <taxon>Embryophyta</taxon>
        <taxon>Tracheophyta</taxon>
        <taxon>Spermatophyta</taxon>
        <taxon>Magnoliopsida</taxon>
        <taxon>Liliopsida</taxon>
        <taxon>Poales</taxon>
        <taxon>Poaceae</taxon>
        <taxon>BOP clade</taxon>
        <taxon>Pooideae</taxon>
        <taxon>Triticodae</taxon>
        <taxon>Triticeae</taxon>
        <taxon>Triticinae</taxon>
        <taxon>Aegilops</taxon>
    </lineage>
</organism>
<keyword evidence="2" id="KW-0378">Hydrolase</keyword>
<keyword evidence="3" id="KW-0812">Transmembrane</keyword>
<dbReference type="InterPro" id="IPR000300">
    <property type="entry name" value="IPPc"/>
</dbReference>
<dbReference type="OrthoDB" id="62798at2759"/>
<reference evidence="5" key="3">
    <citation type="journal article" date="2017" name="Nature">
        <title>Genome sequence of the progenitor of the wheat D genome Aegilops tauschii.</title>
        <authorList>
            <person name="Luo M.C."/>
            <person name="Gu Y.Q."/>
            <person name="Puiu D."/>
            <person name="Wang H."/>
            <person name="Twardziok S.O."/>
            <person name="Deal K.R."/>
            <person name="Huo N."/>
            <person name="Zhu T."/>
            <person name="Wang L."/>
            <person name="Wang Y."/>
            <person name="McGuire P.E."/>
            <person name="Liu S."/>
            <person name="Long H."/>
            <person name="Ramasamy R.K."/>
            <person name="Rodriguez J.C."/>
            <person name="Van S.L."/>
            <person name="Yuan L."/>
            <person name="Wang Z."/>
            <person name="Xia Z."/>
            <person name="Xiao L."/>
            <person name="Anderson O.D."/>
            <person name="Ouyang S."/>
            <person name="Liang Y."/>
            <person name="Zimin A.V."/>
            <person name="Pertea G."/>
            <person name="Qi P."/>
            <person name="Bennetzen J.L."/>
            <person name="Dai X."/>
            <person name="Dawson M.W."/>
            <person name="Muller H.G."/>
            <person name="Kugler K."/>
            <person name="Rivarola-Duarte L."/>
            <person name="Spannagl M."/>
            <person name="Mayer K.F.X."/>
            <person name="Lu F.H."/>
            <person name="Bevan M.W."/>
            <person name="Leroy P."/>
            <person name="Li P."/>
            <person name="You F.M."/>
            <person name="Sun Q."/>
            <person name="Liu Z."/>
            <person name="Lyons E."/>
            <person name="Wicker T."/>
            <person name="Salzberg S.L."/>
            <person name="Devos K.M."/>
            <person name="Dvorak J."/>
        </authorList>
    </citation>
    <scope>NUCLEOTIDE SEQUENCE [LARGE SCALE GENOMIC DNA]</scope>
    <source>
        <strain evidence="5">cv. AL8/78</strain>
    </source>
</reference>
<evidence type="ECO:0000256" key="1">
    <source>
        <dbReference type="ARBA" id="ARBA00010768"/>
    </source>
</evidence>
<dbReference type="FunFam" id="3.60.10.10:FF:000053">
    <property type="entry name" value="Type IV inositol polyphosphate 5-phosphatase 9"/>
    <property type="match status" value="1"/>
</dbReference>
<name>A0A453KRY7_AEGTS</name>
<evidence type="ECO:0000313" key="5">
    <source>
        <dbReference type="EnsemblPlants" id="AET5Gv20495700.9"/>
    </source>
</evidence>
<dbReference type="EnsemblPlants" id="AET5Gv20495700.9">
    <property type="protein sequence ID" value="AET5Gv20495700.9"/>
    <property type="gene ID" value="AET5Gv20495700"/>
</dbReference>
<accession>A0A453KRY7</accession>
<evidence type="ECO:0000313" key="6">
    <source>
        <dbReference type="Proteomes" id="UP000015105"/>
    </source>
</evidence>
<dbReference type="Gramene" id="AET5Gv20495700.9">
    <property type="protein sequence ID" value="AET5Gv20495700.9"/>
    <property type="gene ID" value="AET5Gv20495700"/>
</dbReference>
<evidence type="ECO:0000256" key="3">
    <source>
        <dbReference type="SAM" id="Phobius"/>
    </source>
</evidence>
<feature type="transmembrane region" description="Helical" evidence="3">
    <location>
        <begin position="54"/>
        <end position="74"/>
    </location>
</feature>
<dbReference type="InterPro" id="IPR036691">
    <property type="entry name" value="Endo/exonu/phosph_ase_sf"/>
</dbReference>
<dbReference type="GO" id="GO:0034485">
    <property type="term" value="F:phosphatidylinositol-3,4,5-trisphosphate 5-phosphatase activity"/>
    <property type="evidence" value="ECO:0007669"/>
    <property type="project" value="TreeGrafter"/>
</dbReference>
<protein>
    <recommendedName>
        <fullName evidence="4">Inositol polyphosphate-related phosphatase domain-containing protein</fullName>
    </recommendedName>
</protein>
<dbReference type="Pfam" id="PF22669">
    <property type="entry name" value="Exo_endo_phos2"/>
    <property type="match status" value="1"/>
</dbReference>
<dbReference type="GO" id="GO:0004439">
    <property type="term" value="F:phosphatidylinositol-4,5-bisphosphate 5-phosphatase activity"/>
    <property type="evidence" value="ECO:0007669"/>
    <property type="project" value="TreeGrafter"/>
</dbReference>
<dbReference type="KEGG" id="ats:109774497"/>
<dbReference type="RefSeq" id="XP_020188808.1">
    <property type="nucleotide sequence ID" value="XM_020333219.4"/>
</dbReference>
<dbReference type="Gene3D" id="3.60.10.10">
    <property type="entry name" value="Endonuclease/exonuclease/phosphatase"/>
    <property type="match status" value="1"/>
</dbReference>
<dbReference type="GO" id="GO:0046856">
    <property type="term" value="P:phosphatidylinositol dephosphorylation"/>
    <property type="evidence" value="ECO:0007669"/>
    <property type="project" value="InterPro"/>
</dbReference>
<keyword evidence="3" id="KW-1133">Transmembrane helix</keyword>
<proteinExistence type="inferred from homology"/>
<dbReference type="OMA" id="NLRPYIH"/>
<keyword evidence="6" id="KW-1185">Reference proteome</keyword>